<feature type="domain" description="F-box" evidence="1">
    <location>
        <begin position="10"/>
        <end position="50"/>
    </location>
</feature>
<name>A0AAD2DR57_9LAMI</name>
<evidence type="ECO:0000313" key="2">
    <source>
        <dbReference type="EMBL" id="CAI9764067.1"/>
    </source>
</evidence>
<dbReference type="Proteomes" id="UP000834106">
    <property type="component" value="Chromosome 6"/>
</dbReference>
<dbReference type="InterPro" id="IPR001810">
    <property type="entry name" value="F-box_dom"/>
</dbReference>
<dbReference type="Pfam" id="PF00646">
    <property type="entry name" value="F-box"/>
    <property type="match status" value="1"/>
</dbReference>
<dbReference type="AlphaFoldDB" id="A0AAD2DR57"/>
<protein>
    <recommendedName>
        <fullName evidence="1">F-box domain-containing protein</fullName>
    </recommendedName>
</protein>
<reference evidence="2" key="1">
    <citation type="submission" date="2023-05" db="EMBL/GenBank/DDBJ databases">
        <authorList>
            <person name="Huff M."/>
        </authorList>
    </citation>
    <scope>NUCLEOTIDE SEQUENCE</scope>
</reference>
<keyword evidence="3" id="KW-1185">Reference proteome</keyword>
<dbReference type="EMBL" id="OU503041">
    <property type="protein sequence ID" value="CAI9764067.1"/>
    <property type="molecule type" value="Genomic_DNA"/>
</dbReference>
<sequence>MSDEGFLMNLSLHIIVDILSILPAATIISCKFVCKKWLGLISIHEFGKSHLSRSNLASLSSNTRQLHPGEFVDYLNLKIILNVGSTSINGLVCQCNVCREYTIHMVSHDKYEVVYACARILQILICDMGYEGIWSEEIMYQRIFFFISKMPEFAGISYEMVYALKVFENGDILMSWEDYLFFYRNQSKTLQQVEVVPNYSIQTMLHVPSFVSLKNFTENIRVF</sequence>
<proteinExistence type="predicted"/>
<evidence type="ECO:0000313" key="3">
    <source>
        <dbReference type="Proteomes" id="UP000834106"/>
    </source>
</evidence>
<evidence type="ECO:0000259" key="1">
    <source>
        <dbReference type="SMART" id="SM00256"/>
    </source>
</evidence>
<gene>
    <name evidence="2" type="ORF">FPE_LOCUS11497</name>
</gene>
<organism evidence="2 3">
    <name type="scientific">Fraxinus pennsylvanica</name>
    <dbReference type="NCBI Taxonomy" id="56036"/>
    <lineage>
        <taxon>Eukaryota</taxon>
        <taxon>Viridiplantae</taxon>
        <taxon>Streptophyta</taxon>
        <taxon>Embryophyta</taxon>
        <taxon>Tracheophyta</taxon>
        <taxon>Spermatophyta</taxon>
        <taxon>Magnoliopsida</taxon>
        <taxon>eudicotyledons</taxon>
        <taxon>Gunneridae</taxon>
        <taxon>Pentapetalae</taxon>
        <taxon>asterids</taxon>
        <taxon>lamiids</taxon>
        <taxon>Lamiales</taxon>
        <taxon>Oleaceae</taxon>
        <taxon>Oleeae</taxon>
        <taxon>Fraxinus</taxon>
    </lineage>
</organism>
<dbReference type="Gene3D" id="1.20.1280.50">
    <property type="match status" value="1"/>
</dbReference>
<dbReference type="InterPro" id="IPR036047">
    <property type="entry name" value="F-box-like_dom_sf"/>
</dbReference>
<dbReference type="SMART" id="SM00256">
    <property type="entry name" value="FBOX"/>
    <property type="match status" value="1"/>
</dbReference>
<dbReference type="SUPFAM" id="SSF81383">
    <property type="entry name" value="F-box domain"/>
    <property type="match status" value="1"/>
</dbReference>
<accession>A0AAD2DR57</accession>